<evidence type="ECO:0000313" key="2">
    <source>
        <dbReference type="Proteomes" id="UP001219518"/>
    </source>
</evidence>
<evidence type="ECO:0000313" key="1">
    <source>
        <dbReference type="EMBL" id="KAK3923479.1"/>
    </source>
</evidence>
<sequence>MEAIAAAEGTCNQTAKVKRAERILKTFEDPDNACGNERTAIYLSTAAIPSVANYFNEDLSFMLQVIPSGASDNDILSASKKSNGNPFIVISGDGIFDESAYPYLVIQNVVIVKCVDFLQSLAVYIASFSIFGYWYTNEVKCTIEFIQSFLLNLNPERGSKVIKRFSGNANAKVVKLSNELQTFTSPWALGIQ</sequence>
<dbReference type="AlphaFoldDB" id="A0AAE1LLZ5"/>
<keyword evidence="2" id="KW-1185">Reference proteome</keyword>
<name>A0AAE1LLZ5_9NEOP</name>
<protein>
    <submittedName>
        <fullName evidence="1">Isoleucine--tRNA ligase</fullName>
    </submittedName>
</protein>
<dbReference type="Proteomes" id="UP001219518">
    <property type="component" value="Unassembled WGS sequence"/>
</dbReference>
<proteinExistence type="predicted"/>
<dbReference type="EMBL" id="JAHWGI010001147">
    <property type="protein sequence ID" value="KAK3923479.1"/>
    <property type="molecule type" value="Genomic_DNA"/>
</dbReference>
<gene>
    <name evidence="1" type="ORF">KUF71_001887</name>
</gene>
<reference evidence="1" key="2">
    <citation type="journal article" date="2023" name="BMC Genomics">
        <title>Pest status, molecular evolution, and epigenetic factors derived from the genome assembly of Frankliniella fusca, a thysanopteran phytovirus vector.</title>
        <authorList>
            <person name="Catto M.A."/>
            <person name="Labadie P.E."/>
            <person name="Jacobson A.L."/>
            <person name="Kennedy G.G."/>
            <person name="Srinivasan R."/>
            <person name="Hunt B.G."/>
        </authorList>
    </citation>
    <scope>NUCLEOTIDE SEQUENCE</scope>
    <source>
        <strain evidence="1">PL_HMW_Pooled</strain>
    </source>
</reference>
<keyword evidence="1" id="KW-0436">Ligase</keyword>
<accession>A0AAE1LLZ5</accession>
<organism evidence="1 2">
    <name type="scientific">Frankliniella fusca</name>
    <dbReference type="NCBI Taxonomy" id="407009"/>
    <lineage>
        <taxon>Eukaryota</taxon>
        <taxon>Metazoa</taxon>
        <taxon>Ecdysozoa</taxon>
        <taxon>Arthropoda</taxon>
        <taxon>Hexapoda</taxon>
        <taxon>Insecta</taxon>
        <taxon>Pterygota</taxon>
        <taxon>Neoptera</taxon>
        <taxon>Paraneoptera</taxon>
        <taxon>Thysanoptera</taxon>
        <taxon>Terebrantia</taxon>
        <taxon>Thripoidea</taxon>
        <taxon>Thripidae</taxon>
        <taxon>Frankliniella</taxon>
    </lineage>
</organism>
<reference evidence="1" key="1">
    <citation type="submission" date="2021-07" db="EMBL/GenBank/DDBJ databases">
        <authorList>
            <person name="Catto M.A."/>
            <person name="Jacobson A."/>
            <person name="Kennedy G."/>
            <person name="Labadie P."/>
            <person name="Hunt B.G."/>
            <person name="Srinivasan R."/>
        </authorList>
    </citation>
    <scope>NUCLEOTIDE SEQUENCE</scope>
    <source>
        <strain evidence="1">PL_HMW_Pooled</strain>
        <tissue evidence="1">Head</tissue>
    </source>
</reference>
<dbReference type="GO" id="GO:0016874">
    <property type="term" value="F:ligase activity"/>
    <property type="evidence" value="ECO:0007669"/>
    <property type="project" value="UniProtKB-KW"/>
</dbReference>
<comment type="caution">
    <text evidence="1">The sequence shown here is derived from an EMBL/GenBank/DDBJ whole genome shotgun (WGS) entry which is preliminary data.</text>
</comment>